<dbReference type="AlphaFoldDB" id="A0A8S3PW30"/>
<gene>
    <name evidence="1" type="ORF">MEDL_3622</name>
</gene>
<name>A0A8S3PW30_MYTED</name>
<reference evidence="1" key="1">
    <citation type="submission" date="2021-03" db="EMBL/GenBank/DDBJ databases">
        <authorList>
            <person name="Bekaert M."/>
        </authorList>
    </citation>
    <scope>NUCLEOTIDE SEQUENCE</scope>
</reference>
<accession>A0A8S3PW30</accession>
<organism evidence="1 2">
    <name type="scientific">Mytilus edulis</name>
    <name type="common">Blue mussel</name>
    <dbReference type="NCBI Taxonomy" id="6550"/>
    <lineage>
        <taxon>Eukaryota</taxon>
        <taxon>Metazoa</taxon>
        <taxon>Spiralia</taxon>
        <taxon>Lophotrochozoa</taxon>
        <taxon>Mollusca</taxon>
        <taxon>Bivalvia</taxon>
        <taxon>Autobranchia</taxon>
        <taxon>Pteriomorphia</taxon>
        <taxon>Mytilida</taxon>
        <taxon>Mytiloidea</taxon>
        <taxon>Mytilidae</taxon>
        <taxon>Mytilinae</taxon>
        <taxon>Mytilus</taxon>
    </lineage>
</organism>
<dbReference type="Proteomes" id="UP000683360">
    <property type="component" value="Unassembled WGS sequence"/>
</dbReference>
<protein>
    <submittedName>
        <fullName evidence="1">Uncharacterized protein</fullName>
    </submittedName>
</protein>
<dbReference type="PANTHER" id="PTHR46601:SF1">
    <property type="entry name" value="ADF-H DOMAIN-CONTAINING PROTEIN"/>
    <property type="match status" value="1"/>
</dbReference>
<dbReference type="PANTHER" id="PTHR46601">
    <property type="entry name" value="ULP_PROTEASE DOMAIN-CONTAINING PROTEIN"/>
    <property type="match status" value="1"/>
</dbReference>
<proteinExistence type="predicted"/>
<sequence>MNQLIENRVWKQVAVEDKMKMKIIENTIEKNEFIEMMKVEMNQFASHVDKVRCQYREIKTLKDSLKEKKVLVQMDFAENYSCKSLAEVQSAYWNQTQVTIHPVVVYFRGQSKLEHKSIAIISDELSHSTSTVCTFLDSLIPVLKEICPNVEFVHYLSDSPSSQYRNKTIFDLIANHSSVYGIQARWNYLRLGMARGLATVLMGQSKEWLTKQ</sequence>
<evidence type="ECO:0000313" key="1">
    <source>
        <dbReference type="EMBL" id="CAG2188151.1"/>
    </source>
</evidence>
<comment type="caution">
    <text evidence="1">The sequence shown here is derived from an EMBL/GenBank/DDBJ whole genome shotgun (WGS) entry which is preliminary data.</text>
</comment>
<evidence type="ECO:0000313" key="2">
    <source>
        <dbReference type="Proteomes" id="UP000683360"/>
    </source>
</evidence>
<keyword evidence="2" id="KW-1185">Reference proteome</keyword>
<dbReference type="OrthoDB" id="10068393at2759"/>
<dbReference type="EMBL" id="CAJPWZ010000197">
    <property type="protein sequence ID" value="CAG2188151.1"/>
    <property type="molecule type" value="Genomic_DNA"/>
</dbReference>